<comment type="caution">
    <text evidence="8">The sequence shown here is derived from an EMBL/GenBank/DDBJ whole genome shotgun (WGS) entry which is preliminary data.</text>
</comment>
<dbReference type="GO" id="GO:0005634">
    <property type="term" value="C:nucleus"/>
    <property type="evidence" value="ECO:0007669"/>
    <property type="project" value="UniProtKB-SubCell"/>
</dbReference>
<keyword evidence="4" id="KW-0804">Transcription</keyword>
<dbReference type="InterPro" id="IPR003657">
    <property type="entry name" value="WRKY_dom"/>
</dbReference>
<reference evidence="8" key="1">
    <citation type="submission" date="2022-11" db="EMBL/GenBank/DDBJ databases">
        <authorList>
            <person name="Hyden B.L."/>
            <person name="Feng K."/>
            <person name="Yates T."/>
            <person name="Jawdy S."/>
            <person name="Smart L.B."/>
            <person name="Muchero W."/>
        </authorList>
    </citation>
    <scope>NUCLEOTIDE SEQUENCE</scope>
    <source>
        <tissue evidence="8">Shoot tip</tissue>
    </source>
</reference>
<keyword evidence="2" id="KW-0805">Transcription regulation</keyword>
<feature type="compositionally biased region" description="Polar residues" evidence="6">
    <location>
        <begin position="232"/>
        <end position="246"/>
    </location>
</feature>
<dbReference type="InterPro" id="IPR044810">
    <property type="entry name" value="WRKY_plant"/>
</dbReference>
<sequence>MASSPGSLDTYANSHSEGSNNYFSFTTNSSSHYPFMTSSSSSSFTDLLASSDEEPKNRITNNSKLSDRIAERTGSGVPKFKSIPPPSLPLSPPPVSPSSYFAIPAGLSPAELLDSPVLLNPSNILPSPTTGTFPAHAFNWKSGSGNSLQNVKKEDKTFPNFSFQQPARPSTTSSAMFQSSNSTVQPEQQQTWGFQESAKQEAFVSERNSMVKMEYDSNSLQSFSPEIAAIQTNPQSNNGFQSDYGNQQQQYQSVREQRRSDDGYNWRKRSSSSITASNLGMIPAPNSNPNEIHEQSYVTRGSGQMDSSVATPENSSISIGDDDFDSQKSKSGGGDDFDEDETEAKRWKREGDSEGISAPGSKAVREPRVVVQTTSDIDILDDGYRWRKYGQKVVKGNPNPRSYYKCTYQGCPVRKHVERASHDLRAVITTYEGKHNHDVPAARGSGSRSLPDHSNHAAMAIRPSAVNHVSRNSIDNPVRDQRVPTTTTSEGELPFTLEMLQQSPGSFGFSGYGNLTGSYLNQSSTDEVFSRAKRELEVESLW</sequence>
<dbReference type="EMBL" id="JAPFFL010000010">
    <property type="protein sequence ID" value="KAJ6696604.1"/>
    <property type="molecule type" value="Genomic_DNA"/>
</dbReference>
<keyword evidence="5" id="KW-0539">Nucleus</keyword>
<name>A0A9Q0T092_SALVM</name>
<dbReference type="GO" id="GO:0003700">
    <property type="term" value="F:DNA-binding transcription factor activity"/>
    <property type="evidence" value="ECO:0007669"/>
    <property type="project" value="InterPro"/>
</dbReference>
<proteinExistence type="predicted"/>
<feature type="region of interest" description="Disordered" evidence="6">
    <location>
        <begin position="232"/>
        <end position="366"/>
    </location>
</feature>
<feature type="compositionally biased region" description="Pro residues" evidence="6">
    <location>
        <begin position="83"/>
        <end position="95"/>
    </location>
</feature>
<feature type="compositionally biased region" description="Low complexity" evidence="6">
    <location>
        <begin position="35"/>
        <end position="50"/>
    </location>
</feature>
<comment type="subcellular location">
    <subcellularLocation>
        <location evidence="1">Nucleus</location>
    </subcellularLocation>
</comment>
<evidence type="ECO:0000256" key="3">
    <source>
        <dbReference type="ARBA" id="ARBA00023125"/>
    </source>
</evidence>
<feature type="region of interest" description="Disordered" evidence="6">
    <location>
        <begin position="35"/>
        <end position="95"/>
    </location>
</feature>
<feature type="compositionally biased region" description="Basic and acidic residues" evidence="6">
    <location>
        <begin position="255"/>
        <end position="265"/>
    </location>
</feature>
<evidence type="ECO:0000256" key="1">
    <source>
        <dbReference type="ARBA" id="ARBA00004123"/>
    </source>
</evidence>
<feature type="region of interest" description="Disordered" evidence="6">
    <location>
        <begin position="160"/>
        <end position="193"/>
    </location>
</feature>
<dbReference type="OrthoDB" id="5065855at2759"/>
<dbReference type="Gene3D" id="2.20.25.80">
    <property type="entry name" value="WRKY domain"/>
    <property type="match status" value="1"/>
</dbReference>
<dbReference type="AlphaFoldDB" id="A0A9Q0T092"/>
<gene>
    <name evidence="8" type="ORF">OIU85_003000</name>
</gene>
<evidence type="ECO:0000313" key="9">
    <source>
        <dbReference type="Proteomes" id="UP001151529"/>
    </source>
</evidence>
<dbReference type="GO" id="GO:0043565">
    <property type="term" value="F:sequence-specific DNA binding"/>
    <property type="evidence" value="ECO:0007669"/>
    <property type="project" value="InterPro"/>
</dbReference>
<accession>A0A9Q0T092</accession>
<feature type="compositionally biased region" description="Polar residues" evidence="6">
    <location>
        <begin position="285"/>
        <end position="314"/>
    </location>
</feature>
<keyword evidence="3" id="KW-0238">DNA-binding</keyword>
<evidence type="ECO:0000259" key="7">
    <source>
        <dbReference type="PROSITE" id="PS50811"/>
    </source>
</evidence>
<dbReference type="PROSITE" id="PS50811">
    <property type="entry name" value="WRKY"/>
    <property type="match status" value="1"/>
</dbReference>
<evidence type="ECO:0000256" key="5">
    <source>
        <dbReference type="ARBA" id="ARBA00023242"/>
    </source>
</evidence>
<dbReference type="PANTHER" id="PTHR31221:SF193">
    <property type="entry name" value="WRKY TRANSCRIPTION FACTOR PROTEIN 1-RELATED"/>
    <property type="match status" value="1"/>
</dbReference>
<feature type="compositionally biased region" description="Basic and acidic residues" evidence="6">
    <location>
        <begin position="343"/>
        <end position="352"/>
    </location>
</feature>
<dbReference type="Pfam" id="PF03106">
    <property type="entry name" value="WRKY"/>
    <property type="match status" value="1"/>
</dbReference>
<evidence type="ECO:0000256" key="2">
    <source>
        <dbReference type="ARBA" id="ARBA00023015"/>
    </source>
</evidence>
<protein>
    <recommendedName>
        <fullName evidence="7">WRKY domain-containing protein</fullName>
    </recommendedName>
</protein>
<organism evidence="8 9">
    <name type="scientific">Salix viminalis</name>
    <name type="common">Common osier</name>
    <name type="synonym">Basket willow</name>
    <dbReference type="NCBI Taxonomy" id="40686"/>
    <lineage>
        <taxon>Eukaryota</taxon>
        <taxon>Viridiplantae</taxon>
        <taxon>Streptophyta</taxon>
        <taxon>Embryophyta</taxon>
        <taxon>Tracheophyta</taxon>
        <taxon>Spermatophyta</taxon>
        <taxon>Magnoliopsida</taxon>
        <taxon>eudicotyledons</taxon>
        <taxon>Gunneridae</taxon>
        <taxon>Pentapetalae</taxon>
        <taxon>rosids</taxon>
        <taxon>fabids</taxon>
        <taxon>Malpighiales</taxon>
        <taxon>Salicaceae</taxon>
        <taxon>Saliceae</taxon>
        <taxon>Salix</taxon>
    </lineage>
</organism>
<evidence type="ECO:0000256" key="6">
    <source>
        <dbReference type="SAM" id="MobiDB-lite"/>
    </source>
</evidence>
<dbReference type="FunFam" id="2.20.25.80:FF:000001">
    <property type="entry name" value="WRKY transcription factor 33"/>
    <property type="match status" value="1"/>
</dbReference>
<dbReference type="SMART" id="SM00774">
    <property type="entry name" value="WRKY"/>
    <property type="match status" value="1"/>
</dbReference>
<dbReference type="SUPFAM" id="SSF118290">
    <property type="entry name" value="WRKY DNA-binding domain"/>
    <property type="match status" value="1"/>
</dbReference>
<dbReference type="InterPro" id="IPR036576">
    <property type="entry name" value="WRKY_dom_sf"/>
</dbReference>
<feature type="domain" description="WRKY" evidence="7">
    <location>
        <begin position="375"/>
        <end position="440"/>
    </location>
</feature>
<keyword evidence="9" id="KW-1185">Reference proteome</keyword>
<evidence type="ECO:0000313" key="8">
    <source>
        <dbReference type="EMBL" id="KAJ6696604.1"/>
    </source>
</evidence>
<dbReference type="Proteomes" id="UP001151529">
    <property type="component" value="Chromosome 19"/>
</dbReference>
<reference evidence="8" key="2">
    <citation type="journal article" date="2023" name="Int. J. Mol. Sci.">
        <title>De Novo Assembly and Annotation of 11 Diverse Shrub Willow (Salix) Genomes Reveals Novel Gene Organization in Sex-Linked Regions.</title>
        <authorList>
            <person name="Hyden B."/>
            <person name="Feng K."/>
            <person name="Yates T.B."/>
            <person name="Jawdy S."/>
            <person name="Cereghino C."/>
            <person name="Smart L.B."/>
            <person name="Muchero W."/>
        </authorList>
    </citation>
    <scope>NUCLEOTIDE SEQUENCE [LARGE SCALE GENOMIC DNA]</scope>
    <source>
        <tissue evidence="8">Shoot tip</tissue>
    </source>
</reference>
<evidence type="ECO:0000256" key="4">
    <source>
        <dbReference type="ARBA" id="ARBA00023163"/>
    </source>
</evidence>
<dbReference type="PANTHER" id="PTHR31221">
    <property type="entry name" value="WRKY TRANSCRIPTION FACTOR PROTEIN 1-RELATED"/>
    <property type="match status" value="1"/>
</dbReference>